<feature type="region of interest" description="Disordered" evidence="1">
    <location>
        <begin position="785"/>
        <end position="806"/>
    </location>
</feature>
<feature type="compositionally biased region" description="Basic and acidic residues" evidence="1">
    <location>
        <begin position="790"/>
        <end position="806"/>
    </location>
</feature>
<feature type="compositionally biased region" description="Basic and acidic residues" evidence="1">
    <location>
        <begin position="160"/>
        <end position="173"/>
    </location>
</feature>
<evidence type="ECO:0000313" key="2">
    <source>
        <dbReference type="EMBL" id="KAK6543512.1"/>
    </source>
</evidence>
<feature type="compositionally biased region" description="Basic and acidic residues" evidence="1">
    <location>
        <begin position="186"/>
        <end position="197"/>
    </location>
</feature>
<evidence type="ECO:0000313" key="3">
    <source>
        <dbReference type="Proteomes" id="UP001365542"/>
    </source>
</evidence>
<dbReference type="Gene3D" id="2.100.10.30">
    <property type="entry name" value="Jacalin-like lectin domain"/>
    <property type="match status" value="1"/>
</dbReference>
<feature type="region of interest" description="Disordered" evidence="1">
    <location>
        <begin position="835"/>
        <end position="870"/>
    </location>
</feature>
<dbReference type="PANTHER" id="PTHR35711">
    <property type="entry name" value="EXPRESSED PROTEIN"/>
    <property type="match status" value="1"/>
</dbReference>
<dbReference type="InterPro" id="IPR036404">
    <property type="entry name" value="Jacalin-like_lectin_dom_sf"/>
</dbReference>
<feature type="compositionally biased region" description="Polar residues" evidence="1">
    <location>
        <begin position="23"/>
        <end position="32"/>
    </location>
</feature>
<feature type="compositionally biased region" description="Acidic residues" evidence="1">
    <location>
        <begin position="126"/>
        <end position="140"/>
    </location>
</feature>
<proteinExistence type="predicted"/>
<dbReference type="EMBL" id="JAVHJO010000001">
    <property type="protein sequence ID" value="KAK6543512.1"/>
    <property type="molecule type" value="Genomic_DNA"/>
</dbReference>
<accession>A0AAV9XN25</accession>
<reference evidence="2 3" key="1">
    <citation type="submission" date="2019-10" db="EMBL/GenBank/DDBJ databases">
        <authorList>
            <person name="Palmer J.M."/>
        </authorList>
    </citation>
    <scope>NUCLEOTIDE SEQUENCE [LARGE SCALE GENOMIC DNA]</scope>
    <source>
        <strain evidence="2 3">TWF694</strain>
    </source>
</reference>
<feature type="compositionally biased region" description="Basic and acidic residues" evidence="1">
    <location>
        <begin position="855"/>
        <end position="870"/>
    </location>
</feature>
<feature type="region of interest" description="Disordered" evidence="1">
    <location>
        <begin position="1"/>
        <end position="198"/>
    </location>
</feature>
<evidence type="ECO:0000256" key="1">
    <source>
        <dbReference type="SAM" id="MobiDB-lite"/>
    </source>
</evidence>
<protein>
    <recommendedName>
        <fullName evidence="4">Jacalin-type lectin domain-containing protein</fullName>
    </recommendedName>
</protein>
<feature type="compositionally biased region" description="Basic and acidic residues" evidence="1">
    <location>
        <begin position="107"/>
        <end position="125"/>
    </location>
</feature>
<name>A0AAV9XN25_9PEZI</name>
<feature type="compositionally biased region" description="Basic and acidic residues" evidence="1">
    <location>
        <begin position="141"/>
        <end position="153"/>
    </location>
</feature>
<dbReference type="PANTHER" id="PTHR35711:SF1">
    <property type="entry name" value="ECTODERMAL, ISOFORM F"/>
    <property type="match status" value="1"/>
</dbReference>
<comment type="caution">
    <text evidence="2">The sequence shown here is derived from an EMBL/GenBank/DDBJ whole genome shotgun (WGS) entry which is preliminary data.</text>
</comment>
<evidence type="ECO:0008006" key="4">
    <source>
        <dbReference type="Google" id="ProtNLM"/>
    </source>
</evidence>
<organism evidence="2 3">
    <name type="scientific">Orbilia ellipsospora</name>
    <dbReference type="NCBI Taxonomy" id="2528407"/>
    <lineage>
        <taxon>Eukaryota</taxon>
        <taxon>Fungi</taxon>
        <taxon>Dikarya</taxon>
        <taxon>Ascomycota</taxon>
        <taxon>Pezizomycotina</taxon>
        <taxon>Orbiliomycetes</taxon>
        <taxon>Orbiliales</taxon>
        <taxon>Orbiliaceae</taxon>
        <taxon>Orbilia</taxon>
    </lineage>
</organism>
<feature type="compositionally biased region" description="Acidic residues" evidence="1">
    <location>
        <begin position="35"/>
        <end position="47"/>
    </location>
</feature>
<dbReference type="Proteomes" id="UP001365542">
    <property type="component" value="Unassembled WGS sequence"/>
</dbReference>
<feature type="region of interest" description="Disordered" evidence="1">
    <location>
        <begin position="507"/>
        <end position="528"/>
    </location>
</feature>
<feature type="compositionally biased region" description="Low complexity" evidence="1">
    <location>
        <begin position="746"/>
        <end position="761"/>
    </location>
</feature>
<feature type="compositionally biased region" description="Basic and acidic residues" evidence="1">
    <location>
        <begin position="75"/>
        <end position="87"/>
    </location>
</feature>
<sequence>MRELRKLMDRGSSFTPGEPSPQELGTQITVPSDDNTQDDDDDDDDDGGFGKELTPGSSRSSPRPKDEGDEAQTGTDDKPEDTTTEKEDKEEETEEPKKDEGEEGDPDKEPEKPDGDEGDGDATKPEDDEQKGDEPKDEDEQLARLRKQDEERQKRIKDNKKKEQQKDAKDEITRRKHREQAEKDEEERFREAQERARAAATIKPYTKKDREKWAMRDPKAQESLADKMKKGKRTYSYNPGGGRGPSQIVTYKSQFIEKLSDITDDMNISGALSIKYGAIGGSGRGAFVDSDKFKESDLNFYVSVKVVNQTVNLKDALIYQPIKSVNGSNFNKVFGDTFISGFIEGGEFNAVVSMKVLNKDKMTKIKAQAKIALTVGAAEIGAEAAVNIAKQNINNHTETTIMVSWSGGGFIKPIDEPWNIESLMDAAARFPDLVARTPQRTYAILTKYDVLRSFVKLKPKAFSKMQYENAQIYTNMLMETYMEYKAVIKNITSLIFDIQNGIRKFPEIKKGDEGSGSDEDDPPRQVTHSKKFDRVKAVYDRTPFEASVVGLDDARRAARFQMVLLVNEVDAVTEDPTLATEIGREEPAQTPIVFRSRLPKTELNVVEEDPFAGAAKGEIPIGTKYPPLCQQLDDVSDEERLQITNIVARQTDIAGYFRLSPPVGSKTEAEAFNDLDFLKYNFLISSIKVRVDKGVVVAMQTKYTNGLMVAHGDISSNSGKEYTLSNLGKKEKIIACSIEAGEPIQSQGGTTSESSSGLPSTMEPSKDLQRITSIKLYTNRGRTLQGQADNWRESGRDGKGKRDDTNFSKLTLKHYDQQLDKGFIKGFWGRTDDSAATDGTPGIWRLGPVWGSELEPPKPEAAKNKETEKK</sequence>
<dbReference type="AlphaFoldDB" id="A0AAV9XN25"/>
<keyword evidence="3" id="KW-1185">Reference proteome</keyword>
<gene>
    <name evidence="2" type="ORF">TWF694_000258</name>
</gene>
<feature type="region of interest" description="Disordered" evidence="1">
    <location>
        <begin position="743"/>
        <end position="765"/>
    </location>
</feature>